<evidence type="ECO:0000313" key="1">
    <source>
        <dbReference type="EMBL" id="GAA4268014.1"/>
    </source>
</evidence>
<gene>
    <name evidence="1" type="ORF">GCM10022257_01150</name>
</gene>
<keyword evidence="2" id="KW-1185">Reference proteome</keyword>
<proteinExistence type="predicted"/>
<evidence type="ECO:0000313" key="2">
    <source>
        <dbReference type="Proteomes" id="UP001500027"/>
    </source>
</evidence>
<evidence type="ECO:0008006" key="3">
    <source>
        <dbReference type="Google" id="ProtNLM"/>
    </source>
</evidence>
<dbReference type="Proteomes" id="UP001500027">
    <property type="component" value="Unassembled WGS sequence"/>
</dbReference>
<dbReference type="EMBL" id="BAABAV010000001">
    <property type="protein sequence ID" value="GAA4268014.1"/>
    <property type="molecule type" value="Genomic_DNA"/>
</dbReference>
<accession>A0ABP8E783</accession>
<dbReference type="Gene3D" id="3.40.50.12580">
    <property type="match status" value="1"/>
</dbReference>
<name>A0ABP8E783_9FLAO</name>
<dbReference type="SUPFAM" id="SSF53756">
    <property type="entry name" value="UDP-Glycosyltransferase/glycogen phosphorylase"/>
    <property type="match status" value="1"/>
</dbReference>
<sequence length="470" mass="54010">MGTKKTIIGLKDLDKRAYNIVCNWYKSIDFNPVYKGIDYSLIIRFYLWDKVGRALRIQNGIGNNEVDAYKEEYKNFPQYYTTLLPRGSYKRNLFSRKKIIFIPYQSSLTQGIVSKLHESKSAKVISKISGDILPQKRIIKLSPVKQDKEWSEVLYSNLIKALNVSNINLIPEDVWLLKEQIYGAVRLTNLAVAELKTNKPDAVYVHSDNHPPYINYVLAAKMLNIPTFTYQHGLDCEHYYYNDCFADYVAVWSAHRKNRYILNSLTQPISYKIVGNVFLNNLAIDKNKVSNTILYITRPHKPLKCYAPSRSHKEGLEILKVILKFLLKNKSIELIIKPHPMDIISFYTNAISECKLQNRARIKNTSINELLSKSAIVITEDSTAGVEVMRFGIPLIHANFSTVEPVLPLVKEKAALKGFNEDELLHSIELAFNLDEYERATLIEQQKQLSEKLIPKGNVKSVISYILENI</sequence>
<organism evidence="1 2">
    <name type="scientific">Hyunsoonleella aestuarii</name>
    <dbReference type="NCBI Taxonomy" id="912802"/>
    <lineage>
        <taxon>Bacteria</taxon>
        <taxon>Pseudomonadati</taxon>
        <taxon>Bacteroidota</taxon>
        <taxon>Flavobacteriia</taxon>
        <taxon>Flavobacteriales</taxon>
        <taxon>Flavobacteriaceae</taxon>
    </lineage>
</organism>
<reference evidence="2" key="1">
    <citation type="journal article" date="2019" name="Int. J. Syst. Evol. Microbiol.">
        <title>The Global Catalogue of Microorganisms (GCM) 10K type strain sequencing project: providing services to taxonomists for standard genome sequencing and annotation.</title>
        <authorList>
            <consortium name="The Broad Institute Genomics Platform"/>
            <consortium name="The Broad Institute Genome Sequencing Center for Infectious Disease"/>
            <person name="Wu L."/>
            <person name="Ma J."/>
        </authorList>
    </citation>
    <scope>NUCLEOTIDE SEQUENCE [LARGE SCALE GENOMIC DNA]</scope>
    <source>
        <strain evidence="2">JCM 17452</strain>
    </source>
</reference>
<comment type="caution">
    <text evidence="1">The sequence shown here is derived from an EMBL/GenBank/DDBJ whole genome shotgun (WGS) entry which is preliminary data.</text>
</comment>
<protein>
    <recommendedName>
        <fullName evidence="3">UDP-N-acetylglucosamine 2-epimerase domain-containing protein</fullName>
    </recommendedName>
</protein>
<dbReference type="InterPro" id="IPR043148">
    <property type="entry name" value="TagF_C"/>
</dbReference>